<evidence type="ECO:0000256" key="2">
    <source>
        <dbReference type="ARBA" id="ARBA00023125"/>
    </source>
</evidence>
<dbReference type="Gene3D" id="4.10.240.10">
    <property type="entry name" value="Zn(2)-C6 fungal-type DNA-binding domain"/>
    <property type="match status" value="1"/>
</dbReference>
<dbReference type="SUPFAM" id="SSF57701">
    <property type="entry name" value="Zn2/Cys6 DNA-binding domain"/>
    <property type="match status" value="1"/>
</dbReference>
<organism evidence="6 7">
    <name type="scientific">Aspergillus pseudonomiae</name>
    <dbReference type="NCBI Taxonomy" id="1506151"/>
    <lineage>
        <taxon>Eukaryota</taxon>
        <taxon>Fungi</taxon>
        <taxon>Dikarya</taxon>
        <taxon>Ascomycota</taxon>
        <taxon>Pezizomycotina</taxon>
        <taxon>Eurotiomycetes</taxon>
        <taxon>Eurotiomycetidae</taxon>
        <taxon>Eurotiales</taxon>
        <taxon>Aspergillaceae</taxon>
        <taxon>Aspergillus</taxon>
        <taxon>Aspergillus subgen. Circumdati</taxon>
    </lineage>
</organism>
<dbReference type="InterPro" id="IPR036864">
    <property type="entry name" value="Zn2-C6_fun-type_DNA-bd_sf"/>
</dbReference>
<dbReference type="AlphaFoldDB" id="A0A5N7DGM5"/>
<dbReference type="RefSeq" id="XP_031942901.1">
    <property type="nucleotide sequence ID" value="XM_032091406.1"/>
</dbReference>
<keyword evidence="2" id="KW-0238">DNA-binding</keyword>
<dbReference type="PROSITE" id="PS00463">
    <property type="entry name" value="ZN2_CY6_FUNGAL_1"/>
    <property type="match status" value="1"/>
</dbReference>
<dbReference type="PROSITE" id="PS50048">
    <property type="entry name" value="ZN2_CY6_FUNGAL_2"/>
    <property type="match status" value="1"/>
</dbReference>
<reference evidence="6 7" key="1">
    <citation type="submission" date="2019-04" db="EMBL/GenBank/DDBJ databases">
        <authorList>
            <consortium name="DOE Joint Genome Institute"/>
            <person name="Mondo S."/>
            <person name="Kjaerbolling I."/>
            <person name="Vesth T."/>
            <person name="Frisvad J.C."/>
            <person name="Nybo J.L."/>
            <person name="Theobald S."/>
            <person name="Kildgaard S."/>
            <person name="Isbrandt T."/>
            <person name="Kuo A."/>
            <person name="Sato A."/>
            <person name="Lyhne E.K."/>
            <person name="Kogle M.E."/>
            <person name="Wiebenga A."/>
            <person name="Kun R.S."/>
            <person name="Lubbers R.J."/>
            <person name="Makela M.R."/>
            <person name="Barry K."/>
            <person name="Chovatia M."/>
            <person name="Clum A."/>
            <person name="Daum C."/>
            <person name="Haridas S."/>
            <person name="He G."/>
            <person name="LaButti K."/>
            <person name="Lipzen A."/>
            <person name="Riley R."/>
            <person name="Salamov A."/>
            <person name="Simmons B.A."/>
            <person name="Magnuson J.K."/>
            <person name="Henrissat B."/>
            <person name="Mortensen U.H."/>
            <person name="Larsen T.O."/>
            <person name="Devries R.P."/>
            <person name="Grigoriev I.V."/>
            <person name="Machida M."/>
            <person name="Baker S.E."/>
            <person name="Andersen M.R."/>
            <person name="Cantor M.N."/>
            <person name="Hua S.X."/>
        </authorList>
    </citation>
    <scope>NUCLEOTIDE SEQUENCE [LARGE SCALE GENOMIC DNA]</scope>
    <source>
        <strain evidence="6 7">CBS 119388</strain>
    </source>
</reference>
<evidence type="ECO:0000313" key="7">
    <source>
        <dbReference type="Proteomes" id="UP000325579"/>
    </source>
</evidence>
<evidence type="ECO:0000256" key="4">
    <source>
        <dbReference type="ARBA" id="ARBA00023242"/>
    </source>
</evidence>
<dbReference type="Pfam" id="PF00172">
    <property type="entry name" value="Zn_clus"/>
    <property type="match status" value="1"/>
</dbReference>
<proteinExistence type="predicted"/>
<dbReference type="Proteomes" id="UP000325579">
    <property type="component" value="Unassembled WGS sequence"/>
</dbReference>
<dbReference type="OrthoDB" id="4151048at2759"/>
<evidence type="ECO:0000256" key="3">
    <source>
        <dbReference type="ARBA" id="ARBA00023163"/>
    </source>
</evidence>
<dbReference type="EMBL" id="ML736759">
    <property type="protein sequence ID" value="KAE8405582.1"/>
    <property type="molecule type" value="Genomic_DNA"/>
</dbReference>
<dbReference type="GO" id="GO:0003677">
    <property type="term" value="F:DNA binding"/>
    <property type="evidence" value="ECO:0007669"/>
    <property type="project" value="UniProtKB-KW"/>
</dbReference>
<protein>
    <recommendedName>
        <fullName evidence="5">Zn(2)-C6 fungal-type domain-containing protein</fullName>
    </recommendedName>
</protein>
<feature type="domain" description="Zn(2)-C6 fungal-type" evidence="5">
    <location>
        <begin position="2"/>
        <end position="31"/>
    </location>
</feature>
<evidence type="ECO:0000313" key="6">
    <source>
        <dbReference type="EMBL" id="KAE8405582.1"/>
    </source>
</evidence>
<sequence length="163" mass="17755">MACDRCHSKKLKCVGGIPCSSCRTRGESCLFKRRGHRNARACSNQTLTQVEGGSPSFLHRATSKTLADVDDTERTSNAAHNYSRASNAEAAAGEYSQGQPELGLSWDELLDSTVVSTGSLPYSDNLTLFDFLAFEAEATQNGQSCRRISQLRRTTLPAHVNKP</sequence>
<dbReference type="CDD" id="cd00067">
    <property type="entry name" value="GAL4"/>
    <property type="match status" value="1"/>
</dbReference>
<dbReference type="GO" id="GO:0008270">
    <property type="term" value="F:zinc ion binding"/>
    <property type="evidence" value="ECO:0007669"/>
    <property type="project" value="InterPro"/>
</dbReference>
<keyword evidence="3" id="KW-0804">Transcription</keyword>
<accession>A0A5N7DGM5</accession>
<dbReference type="SMART" id="SM00066">
    <property type="entry name" value="GAL4"/>
    <property type="match status" value="1"/>
</dbReference>
<keyword evidence="1" id="KW-0805">Transcription regulation</keyword>
<gene>
    <name evidence="6" type="ORF">BDV37DRAFT_89987</name>
</gene>
<evidence type="ECO:0000259" key="5">
    <source>
        <dbReference type="PROSITE" id="PS50048"/>
    </source>
</evidence>
<evidence type="ECO:0000256" key="1">
    <source>
        <dbReference type="ARBA" id="ARBA00023015"/>
    </source>
</evidence>
<keyword evidence="7" id="KW-1185">Reference proteome</keyword>
<dbReference type="GeneID" id="43676097"/>
<keyword evidence="4" id="KW-0539">Nucleus</keyword>
<name>A0A5N7DGM5_9EURO</name>
<dbReference type="GO" id="GO:0009893">
    <property type="term" value="P:positive regulation of metabolic process"/>
    <property type="evidence" value="ECO:0007669"/>
    <property type="project" value="UniProtKB-ARBA"/>
</dbReference>
<dbReference type="InterPro" id="IPR001138">
    <property type="entry name" value="Zn2Cys6_DnaBD"/>
</dbReference>
<dbReference type="GO" id="GO:0000981">
    <property type="term" value="F:DNA-binding transcription factor activity, RNA polymerase II-specific"/>
    <property type="evidence" value="ECO:0007669"/>
    <property type="project" value="InterPro"/>
</dbReference>